<dbReference type="OrthoDB" id="2434080at2759"/>
<accession>A0A9N9JHS2</accession>
<dbReference type="EMBL" id="CAJVPV010053017">
    <property type="protein sequence ID" value="CAG8781360.1"/>
    <property type="molecule type" value="Genomic_DNA"/>
</dbReference>
<feature type="non-terminal residue" evidence="1">
    <location>
        <position position="227"/>
    </location>
</feature>
<dbReference type="Proteomes" id="UP000789342">
    <property type="component" value="Unassembled WGS sequence"/>
</dbReference>
<dbReference type="GO" id="GO:0004842">
    <property type="term" value="F:ubiquitin-protein transferase activity"/>
    <property type="evidence" value="ECO:0007669"/>
    <property type="project" value="InterPro"/>
</dbReference>
<comment type="caution">
    <text evidence="1">The sequence shown here is derived from an EMBL/GenBank/DDBJ whole genome shotgun (WGS) entry which is preliminary data.</text>
</comment>
<reference evidence="1" key="1">
    <citation type="submission" date="2021-06" db="EMBL/GenBank/DDBJ databases">
        <authorList>
            <person name="Kallberg Y."/>
            <person name="Tangrot J."/>
            <person name="Rosling A."/>
        </authorList>
    </citation>
    <scope>NUCLEOTIDE SEQUENCE</scope>
    <source>
        <strain evidence="1">CL551</strain>
    </source>
</reference>
<proteinExistence type="predicted"/>
<dbReference type="GO" id="GO:0016887">
    <property type="term" value="F:ATP hydrolysis activity"/>
    <property type="evidence" value="ECO:0007669"/>
    <property type="project" value="InterPro"/>
</dbReference>
<dbReference type="InterPro" id="IPR031248">
    <property type="entry name" value="RNF213"/>
</dbReference>
<dbReference type="PANTHER" id="PTHR22605:SF1">
    <property type="entry name" value="RZ-TYPE DOMAIN-CONTAINING PROTEIN"/>
    <property type="match status" value="1"/>
</dbReference>
<name>A0A9N9JHS2_9GLOM</name>
<evidence type="ECO:0000313" key="2">
    <source>
        <dbReference type="Proteomes" id="UP000789342"/>
    </source>
</evidence>
<gene>
    <name evidence="1" type="ORF">AMORRO_LOCUS17342</name>
</gene>
<dbReference type="PANTHER" id="PTHR22605">
    <property type="entry name" value="RZ-TYPE DOMAIN-CONTAINING PROTEIN"/>
    <property type="match status" value="1"/>
</dbReference>
<organism evidence="1 2">
    <name type="scientific">Acaulospora morrowiae</name>
    <dbReference type="NCBI Taxonomy" id="94023"/>
    <lineage>
        <taxon>Eukaryota</taxon>
        <taxon>Fungi</taxon>
        <taxon>Fungi incertae sedis</taxon>
        <taxon>Mucoromycota</taxon>
        <taxon>Glomeromycotina</taxon>
        <taxon>Glomeromycetes</taxon>
        <taxon>Diversisporales</taxon>
        <taxon>Acaulosporaceae</taxon>
        <taxon>Acaulospora</taxon>
    </lineage>
</organism>
<sequence length="227" mass="25935">VALGAYANPMLYVNKTFRCILVLDESKLQKADPPLLNRFEKQKMSIEDMLTDEQRGIVRDLNTWAKQMATLVGKNNIARQEFTLQDLFIGYDPEETLQSLVIDVMHKHEGKTREEIVSLCKESLIAIASADGIVRATKSAMEKQESLRWKLVYFPSAESNNQHHDHLADYFMALFFEVGVGNPDPLLVIVNTFSNINTDVKKCLDMILRVQVDKLSTFRTEAQLQNR</sequence>
<feature type="non-terminal residue" evidence="1">
    <location>
        <position position="1"/>
    </location>
</feature>
<protein>
    <submittedName>
        <fullName evidence="1">16210_t:CDS:1</fullName>
    </submittedName>
</protein>
<keyword evidence="2" id="KW-1185">Reference proteome</keyword>
<evidence type="ECO:0000313" key="1">
    <source>
        <dbReference type="EMBL" id="CAG8781360.1"/>
    </source>
</evidence>
<dbReference type="AlphaFoldDB" id="A0A9N9JHS2"/>